<evidence type="ECO:0000256" key="2">
    <source>
        <dbReference type="ARBA" id="ARBA00010504"/>
    </source>
</evidence>
<keyword evidence="12" id="KW-1133">Transmembrane helix</keyword>
<evidence type="ECO:0000259" key="16">
    <source>
        <dbReference type="PROSITE" id="PS50853"/>
    </source>
</evidence>
<evidence type="ECO:0000256" key="3">
    <source>
        <dbReference type="ARBA" id="ARBA00013064"/>
    </source>
</evidence>
<evidence type="ECO:0000259" key="13">
    <source>
        <dbReference type="PROSITE" id="PS50055"/>
    </source>
</evidence>
<feature type="domain" description="Ig-like" evidence="15">
    <location>
        <begin position="125"/>
        <end position="211"/>
    </location>
</feature>
<accession>A0AA35S7R5</accession>
<dbReference type="SMART" id="SM00404">
    <property type="entry name" value="PTPc_motif"/>
    <property type="match status" value="4"/>
</dbReference>
<dbReference type="Proteomes" id="UP001174909">
    <property type="component" value="Unassembled WGS sequence"/>
</dbReference>
<comment type="caution">
    <text evidence="17">The sequence shown here is derived from an EMBL/GenBank/DDBJ whole genome shotgun (WGS) entry which is preliminary data.</text>
</comment>
<dbReference type="InterPro" id="IPR016130">
    <property type="entry name" value="Tyr_Pase_AS"/>
</dbReference>
<keyword evidence="4" id="KW-0732">Signal</keyword>
<feature type="domain" description="Tyrosine specific protein phosphatases" evidence="14">
    <location>
        <begin position="1749"/>
        <end position="1824"/>
    </location>
</feature>
<keyword evidence="7" id="KW-0904">Protein phosphatase</keyword>
<dbReference type="SMART" id="SM00194">
    <property type="entry name" value="PTPc"/>
    <property type="match status" value="5"/>
</dbReference>
<dbReference type="PROSITE" id="PS50056">
    <property type="entry name" value="TYR_PHOSPHATASE_2"/>
    <property type="match status" value="4"/>
</dbReference>
<dbReference type="PROSITE" id="PS50055">
    <property type="entry name" value="TYR_PHOSPHATASE_PTP"/>
    <property type="match status" value="4"/>
</dbReference>
<feature type="domain" description="Tyrosine-protein phosphatase" evidence="13">
    <location>
        <begin position="527"/>
        <end position="689"/>
    </location>
</feature>
<feature type="region of interest" description="Disordered" evidence="11">
    <location>
        <begin position="1162"/>
        <end position="1235"/>
    </location>
</feature>
<dbReference type="SMART" id="SM00060">
    <property type="entry name" value="FN3"/>
    <property type="match status" value="1"/>
</dbReference>
<dbReference type="Pfam" id="PF00102">
    <property type="entry name" value="Y_phosphatase"/>
    <property type="match status" value="6"/>
</dbReference>
<organism evidence="17 18">
    <name type="scientific">Geodia barretti</name>
    <name type="common">Barrett's horny sponge</name>
    <dbReference type="NCBI Taxonomy" id="519541"/>
    <lineage>
        <taxon>Eukaryota</taxon>
        <taxon>Metazoa</taxon>
        <taxon>Porifera</taxon>
        <taxon>Demospongiae</taxon>
        <taxon>Heteroscleromorpha</taxon>
        <taxon>Tetractinellida</taxon>
        <taxon>Astrophorina</taxon>
        <taxon>Geodiidae</taxon>
        <taxon>Geodia</taxon>
    </lineage>
</organism>
<dbReference type="InterPro" id="IPR029021">
    <property type="entry name" value="Prot-tyrosine_phosphatase-like"/>
</dbReference>
<name>A0AA35S7R5_GEOBA</name>
<dbReference type="InterPro" id="IPR003595">
    <property type="entry name" value="Tyr_Pase_cat"/>
</dbReference>
<evidence type="ECO:0000259" key="15">
    <source>
        <dbReference type="PROSITE" id="PS50835"/>
    </source>
</evidence>
<dbReference type="PANTHER" id="PTHR19134">
    <property type="entry name" value="RECEPTOR-TYPE TYROSINE-PROTEIN PHOSPHATASE"/>
    <property type="match status" value="1"/>
</dbReference>
<dbReference type="SMART" id="SM00409">
    <property type="entry name" value="IG"/>
    <property type="match status" value="2"/>
</dbReference>
<dbReference type="Gene3D" id="2.60.40.10">
    <property type="entry name" value="Immunoglobulins"/>
    <property type="match status" value="3"/>
</dbReference>
<feature type="domain" description="Tyrosine-protein phosphatase" evidence="13">
    <location>
        <begin position="1604"/>
        <end position="1833"/>
    </location>
</feature>
<dbReference type="PANTHER" id="PTHR19134:SF561">
    <property type="entry name" value="PROTEIN TYROSINE PHOSPHATASE 36E, ISOFORM A"/>
    <property type="match status" value="1"/>
</dbReference>
<feature type="compositionally biased region" description="Pro residues" evidence="11">
    <location>
        <begin position="1186"/>
        <end position="1211"/>
    </location>
</feature>
<dbReference type="InterPro" id="IPR003598">
    <property type="entry name" value="Ig_sub2"/>
</dbReference>
<feature type="transmembrane region" description="Helical" evidence="12">
    <location>
        <begin position="817"/>
        <end position="844"/>
    </location>
</feature>
<evidence type="ECO:0000256" key="9">
    <source>
        <dbReference type="ARBA" id="ARBA00023170"/>
    </source>
</evidence>
<feature type="domain" description="Tyrosine specific protein phosphatases" evidence="14">
    <location>
        <begin position="413"/>
        <end position="487"/>
    </location>
</feature>
<feature type="compositionally biased region" description="Polar residues" evidence="11">
    <location>
        <begin position="784"/>
        <end position="799"/>
    </location>
</feature>
<dbReference type="SUPFAM" id="SSF49265">
    <property type="entry name" value="Fibronectin type III"/>
    <property type="match status" value="1"/>
</dbReference>
<dbReference type="FunFam" id="3.90.190.10:FF:000185">
    <property type="entry name" value="Predicted protein"/>
    <property type="match status" value="2"/>
</dbReference>
<evidence type="ECO:0000256" key="6">
    <source>
        <dbReference type="ARBA" id="ARBA00022801"/>
    </source>
</evidence>
<evidence type="ECO:0000256" key="7">
    <source>
        <dbReference type="ARBA" id="ARBA00022912"/>
    </source>
</evidence>
<dbReference type="PROSITE" id="PS50835">
    <property type="entry name" value="IG_LIKE"/>
    <property type="match status" value="2"/>
</dbReference>
<evidence type="ECO:0000259" key="14">
    <source>
        <dbReference type="PROSITE" id="PS50056"/>
    </source>
</evidence>
<proteinExistence type="inferred from homology"/>
<dbReference type="InterPro" id="IPR013098">
    <property type="entry name" value="Ig_I-set"/>
</dbReference>
<dbReference type="Gene3D" id="3.90.190.10">
    <property type="entry name" value="Protein tyrosine phosphatase superfamily"/>
    <property type="match status" value="5"/>
</dbReference>
<keyword evidence="5" id="KW-0677">Repeat</keyword>
<feature type="compositionally biased region" description="Basic and acidic residues" evidence="11">
    <location>
        <begin position="880"/>
        <end position="893"/>
    </location>
</feature>
<dbReference type="InterPro" id="IPR003961">
    <property type="entry name" value="FN3_dom"/>
</dbReference>
<dbReference type="EC" id="3.1.3.48" evidence="3"/>
<dbReference type="InterPro" id="IPR003599">
    <property type="entry name" value="Ig_sub"/>
</dbReference>
<dbReference type="CDD" id="cd00063">
    <property type="entry name" value="FN3"/>
    <property type="match status" value="1"/>
</dbReference>
<feature type="domain" description="Tyrosine specific protein phosphatases" evidence="14">
    <location>
        <begin position="1115"/>
        <end position="1175"/>
    </location>
</feature>
<dbReference type="SUPFAM" id="SSF52799">
    <property type="entry name" value="(Phosphotyrosine protein) phosphatases II"/>
    <property type="match status" value="5"/>
</dbReference>
<evidence type="ECO:0000256" key="12">
    <source>
        <dbReference type="SAM" id="Phobius"/>
    </source>
</evidence>
<keyword evidence="18" id="KW-1185">Reference proteome</keyword>
<dbReference type="InterPro" id="IPR000387">
    <property type="entry name" value="Tyr_Pase_dom"/>
</dbReference>
<gene>
    <name evidence="17" type="ORF">GBAR_LOCUS14200</name>
</gene>
<dbReference type="GO" id="GO:0004725">
    <property type="term" value="F:protein tyrosine phosphatase activity"/>
    <property type="evidence" value="ECO:0007669"/>
    <property type="project" value="UniProtKB-EC"/>
</dbReference>
<evidence type="ECO:0000256" key="1">
    <source>
        <dbReference type="ARBA" id="ARBA00004167"/>
    </source>
</evidence>
<comment type="subcellular location">
    <subcellularLocation>
        <location evidence="1">Membrane</location>
        <topology evidence="1">Single-pass membrane protein</topology>
    </subcellularLocation>
</comment>
<feature type="region of interest" description="Disordered" evidence="11">
    <location>
        <begin position="748"/>
        <end position="814"/>
    </location>
</feature>
<dbReference type="CDD" id="cd00047">
    <property type="entry name" value="PTPc"/>
    <property type="match status" value="2"/>
</dbReference>
<keyword evidence="8 12" id="KW-0472">Membrane</keyword>
<feature type="transmembrane region" description="Helical" evidence="12">
    <location>
        <begin position="34"/>
        <end position="60"/>
    </location>
</feature>
<feature type="domain" description="Tyrosine specific protein phosphatases" evidence="14">
    <location>
        <begin position="1507"/>
        <end position="1581"/>
    </location>
</feature>
<sequence length="1845" mass="204636">MNLGSLGQTGGNPAPSGEGNVGNDDSGGGGNTGVIVAGVLVPIILIAVAAVLLLVVFLVWRRRRGSKDPRYSRSSPARPPPPSTKKTPPPVASSNALPPPVQYSKSEESVQYRHNSSHRANGKAPVIVDFPDDAQYVQEGEGVMFRVGVTGVPHPKLTWYHDGVEVVPDYSRELAEDGTLSMPSAETNHSGVYQLVAHNPGGRAEREVRLTVAAEGETPPVSGRPPVTLAPVLVTKLADHVEKNHSRGNKGFSDEYQSLYDGEGKTIAIATNSENRLKNRFGNICVYDDHRVILKPLPGHRDCQSDYINASYVGGFSKAGRFLSTQGLSQERSPSIVMITNLEEGGKIKCQRYWPETGRCGFGPFTVTLTDEQIFADYTIRKLELQLDSERPLKVIQFHFTAWPDHGVPDYATPILAFHRRVMKEHRAKKGPLMVHCSAGVGRTGTFITIDHVLEQLGKENVVDIPGVINKIRHQRMKLVQTVDQYVFIHDAVLESVTCGDTQIEASSLRVAMRKLKEKSLQGGSPLQQQFSILEKVSPNPREVKAVAAHSNSKKNRSMEFPPVDRWRVVLKGETPDYISASNVHGYKQQRAFIIAQSPMQSTARDFWKMVYDRKCGVLVMLCDLVETGKETCYQYWPSSGSITVGEFTVDLIQEERLSGFTLRNLSIVNNKGQIFPELVVTEDQEFDWTATAAEVADGGADQVPKVPPHNVKVERINGTAMMVSFGRLSLVEARRVNIYYFISYSPSGGARKRQEGGREGPVEGNTTVVTGLDPSTGYDVSVFTATDEQGNNQQTPSDKMTAPRPRTSEPPGGGNAGAIIGGIVTALLVGIIVVAVIIVVLWIKRARDRDRLQLFPKNKRDLYATPSAGSEMVTLRSTSPHESDEARKKEIEASNEVESFSPVPVPQTVVADRLKPISVDSFRDHVNKMHEERDKGFEAEYQSLGSEPLASHEVAKRQHNRVKNRFANIFPYDESRVKLGEIPGEEGSDYINACWMDGYNRSRVYIAAQGPMPNTIADFWRMIWEYKIQHIVILTKCLEAGRRKCEQYWADNIGDVFETQDKKMEITTTSSMPFADFEIRTFNAKNTTEPDEKPLALTQYTSLLADHGVPKFATSLISFIRRVQKAHNKEDGVPLLVHCSAGVGWTVTSVKIQRLSKVIPGKGVTGFRSNSRRGSKDPRYRRSSPPRPPPPSTKKTPPPVASSNALPPPVQYSKSEESVQYRHNSSHRANGKAPVIVDFPDDAQYVQEGEGVMFRVGVTGVPHPKLIWYHNGVEVVPDYSRELAEDGTLSMPSAETNHSGVYQLVAHNPGGRAEREVRLTVAAEGETPPVSGRPPVTLAPVLVTKLADHVEKNHSRGNKGFSDEYQSLYDGEGKTIAIATNSENRLKNRFGNICVYDDHRVILKPLPGHPDCQSDYINASYVGERAPSIVMITNLEEGGKIKCQRYWPETGRCGFGPFTVTLTDEQIFADYTIRKLELQLDSERPLKVIQFHFTAWPDHGVPDYATPILTFHRRVMKEHRAKKGPLMVHCSAGVGRTGTFITIDHVLEQLGKENVVDISGVINKIRHQRMKLVQTVDQYVFIHDAVLESVTCGDTQIEASSLRVAMRKLKEKSLQGGSPLQQQFSILEKVSPNPREGYKQQRAFIIAQSPMQSTARDFWKMVYDRKCGVVVMLCDLVESGKETCYQYWPSSGSLTVGEFTVDLIQEERLSGFTLRNLSIVNNKTNEVQQVNQFHILNWAPDGSCSSVKTITDVIDDVVKVQIRTGNKPILIHCSDTVSRSGMFCAIATTIERCKTEGVVDVFQVVKALRVQKPGAVRTVGQYETVFDAVLVFLDSFETYSNFGQ</sequence>
<dbReference type="SUPFAM" id="SSF48726">
    <property type="entry name" value="Immunoglobulin"/>
    <property type="match status" value="2"/>
</dbReference>
<evidence type="ECO:0000313" key="18">
    <source>
        <dbReference type="Proteomes" id="UP001174909"/>
    </source>
</evidence>
<dbReference type="PROSITE" id="PS50853">
    <property type="entry name" value="FN3"/>
    <property type="match status" value="1"/>
</dbReference>
<feature type="domain" description="Tyrosine-protein phosphatase" evidence="13">
    <location>
        <begin position="938"/>
        <end position="1590"/>
    </location>
</feature>
<dbReference type="PROSITE" id="PS00383">
    <property type="entry name" value="TYR_PHOSPHATASE_1"/>
    <property type="match status" value="2"/>
</dbReference>
<dbReference type="Pfam" id="PF07679">
    <property type="entry name" value="I-set"/>
    <property type="match status" value="2"/>
</dbReference>
<keyword evidence="12" id="KW-0812">Transmembrane</keyword>
<comment type="similarity">
    <text evidence="2">Belongs to the protein-tyrosine phosphatase family. Receptor class 2A subfamily.</text>
</comment>
<feature type="region of interest" description="Disordered" evidence="11">
    <location>
        <begin position="1"/>
        <end position="25"/>
    </location>
</feature>
<feature type="domain" description="Tyrosine-protein phosphatase" evidence="13">
    <location>
        <begin position="252"/>
        <end position="496"/>
    </location>
</feature>
<dbReference type="InterPro" id="IPR000242">
    <property type="entry name" value="PTP_cat"/>
</dbReference>
<evidence type="ECO:0000256" key="8">
    <source>
        <dbReference type="ARBA" id="ARBA00023136"/>
    </source>
</evidence>
<reference evidence="17" key="1">
    <citation type="submission" date="2023-03" db="EMBL/GenBank/DDBJ databases">
        <authorList>
            <person name="Steffen K."/>
            <person name="Cardenas P."/>
        </authorList>
    </citation>
    <scope>NUCLEOTIDE SEQUENCE</scope>
</reference>
<dbReference type="PRINTS" id="PR00700">
    <property type="entry name" value="PRTYPHPHTASE"/>
</dbReference>
<feature type="compositionally biased region" description="Basic and acidic residues" evidence="11">
    <location>
        <begin position="753"/>
        <end position="762"/>
    </location>
</feature>
<dbReference type="Pfam" id="PF00041">
    <property type="entry name" value="fn3"/>
    <property type="match status" value="1"/>
</dbReference>
<dbReference type="InterPro" id="IPR013783">
    <property type="entry name" value="Ig-like_fold"/>
</dbReference>
<evidence type="ECO:0000256" key="5">
    <source>
        <dbReference type="ARBA" id="ARBA00022737"/>
    </source>
</evidence>
<dbReference type="SMART" id="SM00408">
    <property type="entry name" value="IGc2"/>
    <property type="match status" value="2"/>
</dbReference>
<feature type="region of interest" description="Disordered" evidence="11">
    <location>
        <begin position="872"/>
        <end position="899"/>
    </location>
</feature>
<evidence type="ECO:0000256" key="4">
    <source>
        <dbReference type="ARBA" id="ARBA00022729"/>
    </source>
</evidence>
<feature type="domain" description="Fibronectin type-III" evidence="16">
    <location>
        <begin position="708"/>
        <end position="806"/>
    </location>
</feature>
<evidence type="ECO:0000256" key="10">
    <source>
        <dbReference type="ARBA" id="ARBA00051722"/>
    </source>
</evidence>
<dbReference type="InterPro" id="IPR050348">
    <property type="entry name" value="Protein-Tyr_Phosphatase"/>
</dbReference>
<feature type="domain" description="Ig-like" evidence="15">
    <location>
        <begin position="1235"/>
        <end position="1321"/>
    </location>
</feature>
<dbReference type="GO" id="GO:0016020">
    <property type="term" value="C:membrane"/>
    <property type="evidence" value="ECO:0007669"/>
    <property type="project" value="UniProtKB-SubCell"/>
</dbReference>
<comment type="catalytic activity">
    <reaction evidence="10">
        <text>O-phospho-L-tyrosyl-[protein] + H2O = L-tyrosyl-[protein] + phosphate</text>
        <dbReference type="Rhea" id="RHEA:10684"/>
        <dbReference type="Rhea" id="RHEA-COMP:10136"/>
        <dbReference type="Rhea" id="RHEA-COMP:20101"/>
        <dbReference type="ChEBI" id="CHEBI:15377"/>
        <dbReference type="ChEBI" id="CHEBI:43474"/>
        <dbReference type="ChEBI" id="CHEBI:46858"/>
        <dbReference type="ChEBI" id="CHEBI:61978"/>
        <dbReference type="EC" id="3.1.3.48"/>
    </reaction>
</comment>
<dbReference type="InterPro" id="IPR036116">
    <property type="entry name" value="FN3_sf"/>
</dbReference>
<dbReference type="InterPro" id="IPR036179">
    <property type="entry name" value="Ig-like_dom_sf"/>
</dbReference>
<dbReference type="EMBL" id="CASHTH010002078">
    <property type="protein sequence ID" value="CAI8024469.1"/>
    <property type="molecule type" value="Genomic_DNA"/>
</dbReference>
<keyword evidence="9 17" id="KW-0675">Receptor</keyword>
<keyword evidence="6" id="KW-0378">Hydrolase</keyword>
<evidence type="ECO:0000256" key="11">
    <source>
        <dbReference type="SAM" id="MobiDB-lite"/>
    </source>
</evidence>
<feature type="compositionally biased region" description="Pro residues" evidence="11">
    <location>
        <begin position="77"/>
        <end position="101"/>
    </location>
</feature>
<feature type="region of interest" description="Disordered" evidence="11">
    <location>
        <begin position="66"/>
        <end position="124"/>
    </location>
</feature>
<evidence type="ECO:0000313" key="17">
    <source>
        <dbReference type="EMBL" id="CAI8024469.1"/>
    </source>
</evidence>
<dbReference type="InterPro" id="IPR007110">
    <property type="entry name" value="Ig-like_dom"/>
</dbReference>
<protein>
    <recommendedName>
        <fullName evidence="3">protein-tyrosine-phosphatase</fullName>
        <ecNumber evidence="3">3.1.3.48</ecNumber>
    </recommendedName>
</protein>